<evidence type="ECO:0000313" key="6">
    <source>
        <dbReference type="EMBL" id="GLW63416.1"/>
    </source>
</evidence>
<dbReference type="RefSeq" id="WP_067911013.1">
    <property type="nucleotide sequence ID" value="NZ_BSRZ01000002.1"/>
</dbReference>
<keyword evidence="1 4" id="KW-0378">Hydrolase</keyword>
<name>A0A9W6PUF1_9ACTN</name>
<gene>
    <name evidence="6" type="ORF">Arub01_16600</name>
</gene>
<accession>A0A9W6PUF1</accession>
<sequence length="278" mass="28062">MDDTALVLGGGGVTGIAWEWGVLAGLADAGVDLTTAGLVVGTSAGAVVGAQVACGLPVEERYAAQLAAPDGEVPARVGRAVLARWAWAALRSRTAAEAGARIGRLALAARTVPEAERRAVIAARLPVHEWPRRPLLITAVEATTGAFAVFHRGRGVPLVDAVAASCAVPGVWPPATVGGVRYIDGGARSPVNADLAAGRRRVVVLAPSPRGFGPLAGVAEQVAELRRQGARVAVVTPDAAARRAFGGNSLDPSRRAAAARAGRAQASAAAKAVAEAWG</sequence>
<evidence type="ECO:0000256" key="4">
    <source>
        <dbReference type="PROSITE-ProRule" id="PRU01161"/>
    </source>
</evidence>
<dbReference type="AlphaFoldDB" id="A0A9W6PUF1"/>
<reference evidence="6" key="1">
    <citation type="submission" date="2023-02" db="EMBL/GenBank/DDBJ databases">
        <title>Actinomadura rubrobrunea NBRC 14622.</title>
        <authorList>
            <person name="Ichikawa N."/>
            <person name="Sato H."/>
            <person name="Tonouchi N."/>
        </authorList>
    </citation>
    <scope>NUCLEOTIDE SEQUENCE</scope>
    <source>
        <strain evidence="6">NBRC 14622</strain>
    </source>
</reference>
<dbReference type="Pfam" id="PF01734">
    <property type="entry name" value="Patatin"/>
    <property type="match status" value="1"/>
</dbReference>
<protein>
    <submittedName>
        <fullName evidence="6">Patatin</fullName>
    </submittedName>
</protein>
<feature type="active site" description="Nucleophile" evidence="4">
    <location>
        <position position="43"/>
    </location>
</feature>
<dbReference type="InterPro" id="IPR050301">
    <property type="entry name" value="NTE"/>
</dbReference>
<organism evidence="6 7">
    <name type="scientific">Actinomadura rubrobrunea</name>
    <dbReference type="NCBI Taxonomy" id="115335"/>
    <lineage>
        <taxon>Bacteria</taxon>
        <taxon>Bacillati</taxon>
        <taxon>Actinomycetota</taxon>
        <taxon>Actinomycetes</taxon>
        <taxon>Streptosporangiales</taxon>
        <taxon>Thermomonosporaceae</taxon>
        <taxon>Actinomadura</taxon>
    </lineage>
</organism>
<evidence type="ECO:0000256" key="3">
    <source>
        <dbReference type="ARBA" id="ARBA00023098"/>
    </source>
</evidence>
<dbReference type="InterPro" id="IPR016035">
    <property type="entry name" value="Acyl_Trfase/lysoPLipase"/>
</dbReference>
<comment type="caution">
    <text evidence="6">The sequence shown here is derived from an EMBL/GenBank/DDBJ whole genome shotgun (WGS) entry which is preliminary data.</text>
</comment>
<evidence type="ECO:0000256" key="2">
    <source>
        <dbReference type="ARBA" id="ARBA00022963"/>
    </source>
</evidence>
<dbReference type="GO" id="GO:0016042">
    <property type="term" value="P:lipid catabolic process"/>
    <property type="evidence" value="ECO:0007669"/>
    <property type="project" value="UniProtKB-UniRule"/>
</dbReference>
<dbReference type="Proteomes" id="UP001165124">
    <property type="component" value="Unassembled WGS sequence"/>
</dbReference>
<dbReference type="EMBL" id="BSRZ01000002">
    <property type="protein sequence ID" value="GLW63416.1"/>
    <property type="molecule type" value="Genomic_DNA"/>
</dbReference>
<feature type="short sequence motif" description="GXGXXG" evidence="4">
    <location>
        <begin position="10"/>
        <end position="15"/>
    </location>
</feature>
<feature type="short sequence motif" description="GXSXG" evidence="4">
    <location>
        <begin position="41"/>
        <end position="45"/>
    </location>
</feature>
<feature type="domain" description="PNPLA" evidence="5">
    <location>
        <begin position="6"/>
        <end position="197"/>
    </location>
</feature>
<keyword evidence="2 4" id="KW-0442">Lipid degradation</keyword>
<keyword evidence="3 4" id="KW-0443">Lipid metabolism</keyword>
<dbReference type="Gene3D" id="3.40.1090.10">
    <property type="entry name" value="Cytosolic phospholipase A2 catalytic domain"/>
    <property type="match status" value="2"/>
</dbReference>
<proteinExistence type="predicted"/>
<dbReference type="GO" id="GO:0016787">
    <property type="term" value="F:hydrolase activity"/>
    <property type="evidence" value="ECO:0007669"/>
    <property type="project" value="UniProtKB-UniRule"/>
</dbReference>
<evidence type="ECO:0000259" key="5">
    <source>
        <dbReference type="PROSITE" id="PS51635"/>
    </source>
</evidence>
<feature type="short sequence motif" description="DGA/G" evidence="4">
    <location>
        <begin position="184"/>
        <end position="186"/>
    </location>
</feature>
<dbReference type="PROSITE" id="PS51635">
    <property type="entry name" value="PNPLA"/>
    <property type="match status" value="1"/>
</dbReference>
<dbReference type="PANTHER" id="PTHR14226">
    <property type="entry name" value="NEUROPATHY TARGET ESTERASE/SWISS CHEESE D.MELANOGASTER"/>
    <property type="match status" value="1"/>
</dbReference>
<dbReference type="SUPFAM" id="SSF52151">
    <property type="entry name" value="FabD/lysophospholipase-like"/>
    <property type="match status" value="1"/>
</dbReference>
<dbReference type="PANTHER" id="PTHR14226:SF57">
    <property type="entry name" value="BLR7027 PROTEIN"/>
    <property type="match status" value="1"/>
</dbReference>
<evidence type="ECO:0000313" key="7">
    <source>
        <dbReference type="Proteomes" id="UP001165124"/>
    </source>
</evidence>
<dbReference type="InterPro" id="IPR002641">
    <property type="entry name" value="PNPLA_dom"/>
</dbReference>
<keyword evidence="7" id="KW-1185">Reference proteome</keyword>
<evidence type="ECO:0000256" key="1">
    <source>
        <dbReference type="ARBA" id="ARBA00022801"/>
    </source>
</evidence>
<feature type="active site" description="Proton acceptor" evidence="4">
    <location>
        <position position="184"/>
    </location>
</feature>